<evidence type="ECO:0000313" key="3">
    <source>
        <dbReference type="Proteomes" id="UP000053424"/>
    </source>
</evidence>
<dbReference type="HOGENOM" id="CLU_083385_0_0_1"/>
<gene>
    <name evidence="2" type="ORF">M413DRAFT_11389</name>
</gene>
<evidence type="ECO:0000313" key="2">
    <source>
        <dbReference type="EMBL" id="KIM40472.1"/>
    </source>
</evidence>
<organism evidence="2 3">
    <name type="scientific">Hebeloma cylindrosporum</name>
    <dbReference type="NCBI Taxonomy" id="76867"/>
    <lineage>
        <taxon>Eukaryota</taxon>
        <taxon>Fungi</taxon>
        <taxon>Dikarya</taxon>
        <taxon>Basidiomycota</taxon>
        <taxon>Agaricomycotina</taxon>
        <taxon>Agaricomycetes</taxon>
        <taxon>Agaricomycetidae</taxon>
        <taxon>Agaricales</taxon>
        <taxon>Agaricineae</taxon>
        <taxon>Hymenogastraceae</taxon>
        <taxon>Hebeloma</taxon>
    </lineage>
</organism>
<feature type="region of interest" description="Disordered" evidence="1">
    <location>
        <begin position="168"/>
        <end position="206"/>
    </location>
</feature>
<evidence type="ECO:0000256" key="1">
    <source>
        <dbReference type="SAM" id="MobiDB-lite"/>
    </source>
</evidence>
<dbReference type="OrthoDB" id="3355886at2759"/>
<sequence>MSFVFQLARQTTRKTLGVRAFHTPFAVLGTSPLTTPHPPSPQLDNSTISAQYEKQYDHAHHEPTTTHGYRTYVVSEPDSTYKHYQVPAGAYPTSAPYVNFNATAAPETAGADYSSTGGELLAHGFTTRAARHHSGGVGESAAVRYKAAPGEMGAKGGGYGGIGLMDKEGTVEGTGALSDRNPQPDEPSVAEKYSKAGLDGAWKLRK</sequence>
<dbReference type="AlphaFoldDB" id="A0A0C2YH98"/>
<reference evidence="3" key="2">
    <citation type="submission" date="2015-01" db="EMBL/GenBank/DDBJ databases">
        <title>Evolutionary Origins and Diversification of the Mycorrhizal Mutualists.</title>
        <authorList>
            <consortium name="DOE Joint Genome Institute"/>
            <consortium name="Mycorrhizal Genomics Consortium"/>
            <person name="Kohler A."/>
            <person name="Kuo A."/>
            <person name="Nagy L.G."/>
            <person name="Floudas D."/>
            <person name="Copeland A."/>
            <person name="Barry K.W."/>
            <person name="Cichocki N."/>
            <person name="Veneault-Fourrey C."/>
            <person name="LaButti K."/>
            <person name="Lindquist E.A."/>
            <person name="Lipzen A."/>
            <person name="Lundell T."/>
            <person name="Morin E."/>
            <person name="Murat C."/>
            <person name="Riley R."/>
            <person name="Ohm R."/>
            <person name="Sun H."/>
            <person name="Tunlid A."/>
            <person name="Henrissat B."/>
            <person name="Grigoriev I.V."/>
            <person name="Hibbett D.S."/>
            <person name="Martin F."/>
        </authorList>
    </citation>
    <scope>NUCLEOTIDE SEQUENCE [LARGE SCALE GENOMIC DNA]</scope>
    <source>
        <strain evidence="3">h7</strain>
    </source>
</reference>
<proteinExistence type="predicted"/>
<protein>
    <submittedName>
        <fullName evidence="2">Uncharacterized protein</fullName>
    </submittedName>
</protein>
<accession>A0A0C2YH98</accession>
<name>A0A0C2YH98_HEBCY</name>
<keyword evidence="3" id="KW-1185">Reference proteome</keyword>
<dbReference type="EMBL" id="KN831782">
    <property type="protein sequence ID" value="KIM40472.1"/>
    <property type="molecule type" value="Genomic_DNA"/>
</dbReference>
<dbReference type="STRING" id="686832.A0A0C2YH98"/>
<dbReference type="Proteomes" id="UP000053424">
    <property type="component" value="Unassembled WGS sequence"/>
</dbReference>
<reference evidence="2 3" key="1">
    <citation type="submission" date="2014-04" db="EMBL/GenBank/DDBJ databases">
        <authorList>
            <consortium name="DOE Joint Genome Institute"/>
            <person name="Kuo A."/>
            <person name="Gay G."/>
            <person name="Dore J."/>
            <person name="Kohler A."/>
            <person name="Nagy L.G."/>
            <person name="Floudas D."/>
            <person name="Copeland A."/>
            <person name="Barry K.W."/>
            <person name="Cichocki N."/>
            <person name="Veneault-Fourrey C."/>
            <person name="LaButti K."/>
            <person name="Lindquist E.A."/>
            <person name="Lipzen A."/>
            <person name="Lundell T."/>
            <person name="Morin E."/>
            <person name="Murat C."/>
            <person name="Sun H."/>
            <person name="Tunlid A."/>
            <person name="Henrissat B."/>
            <person name="Grigoriev I.V."/>
            <person name="Hibbett D.S."/>
            <person name="Martin F."/>
            <person name="Nordberg H.P."/>
            <person name="Cantor M.N."/>
            <person name="Hua S.X."/>
        </authorList>
    </citation>
    <scope>NUCLEOTIDE SEQUENCE [LARGE SCALE GENOMIC DNA]</scope>
    <source>
        <strain evidence="3">h7</strain>
    </source>
</reference>